<organism evidence="2 3">
    <name type="scientific">Natronolimnobius baerhuensis</name>
    <dbReference type="NCBI Taxonomy" id="253108"/>
    <lineage>
        <taxon>Archaea</taxon>
        <taxon>Methanobacteriati</taxon>
        <taxon>Methanobacteriota</taxon>
        <taxon>Stenosarchaea group</taxon>
        <taxon>Halobacteria</taxon>
        <taxon>Halobacteriales</taxon>
        <taxon>Natrialbaceae</taxon>
        <taxon>Natronolimnobius</taxon>
    </lineage>
</organism>
<dbReference type="InterPro" id="IPR058473">
    <property type="entry name" value="DUF8159"/>
</dbReference>
<evidence type="ECO:0000313" key="2">
    <source>
        <dbReference type="EMBL" id="OVE83186.1"/>
    </source>
</evidence>
<name>A0A202E4F2_9EURY</name>
<keyword evidence="3" id="KW-1185">Reference proteome</keyword>
<dbReference type="EMBL" id="MWPH01000004">
    <property type="protein sequence ID" value="OVE83186.1"/>
    <property type="molecule type" value="Genomic_DNA"/>
</dbReference>
<protein>
    <recommendedName>
        <fullName evidence="1">DUF8159 domain-containing protein</fullName>
    </recommendedName>
</protein>
<dbReference type="AlphaFoldDB" id="A0A202E4F2"/>
<gene>
    <name evidence="2" type="ORF">B2G88_17410</name>
</gene>
<proteinExistence type="predicted"/>
<feature type="domain" description="DUF8159" evidence="1">
    <location>
        <begin position="14"/>
        <end position="97"/>
    </location>
</feature>
<comment type="caution">
    <text evidence="2">The sequence shown here is derived from an EMBL/GenBank/DDBJ whole genome shotgun (WGS) entry which is preliminary data.</text>
</comment>
<evidence type="ECO:0000259" key="1">
    <source>
        <dbReference type="Pfam" id="PF26490"/>
    </source>
</evidence>
<sequence>MGDTDYGPDPAEAVVETAYNEFSDEFGSPEAEMAVVTTVFAAYAEGGGDHDGIDVTVIDGFDETIYTYSVESEWTTRWTDGPAQYEEIHERVMDTVEG</sequence>
<accession>A0A202E4F2</accession>
<reference evidence="2 3" key="1">
    <citation type="submission" date="2017-02" db="EMBL/GenBank/DDBJ databases">
        <title>Natronthermophilus aegyptiacus gen. nov.,sp. nov., an aerobic, extremely halophilic alkalithermophilic archaeon isolated from the athalassohaline Wadi An Natrun, Egypt.</title>
        <authorList>
            <person name="Zhao B."/>
        </authorList>
    </citation>
    <scope>NUCLEOTIDE SEQUENCE [LARGE SCALE GENOMIC DNA]</scope>
    <source>
        <strain evidence="2 3">CGMCC 1.3597</strain>
    </source>
</reference>
<dbReference type="Proteomes" id="UP000196084">
    <property type="component" value="Unassembled WGS sequence"/>
</dbReference>
<evidence type="ECO:0000313" key="3">
    <source>
        <dbReference type="Proteomes" id="UP000196084"/>
    </source>
</evidence>
<dbReference type="Pfam" id="PF26490">
    <property type="entry name" value="DUF8159"/>
    <property type="match status" value="1"/>
</dbReference>